<dbReference type="Pfam" id="PF05137">
    <property type="entry name" value="PilN"/>
    <property type="match status" value="1"/>
</dbReference>
<protein>
    <recommendedName>
        <fullName evidence="3">Fimbrial assembly family protein</fullName>
    </recommendedName>
</protein>
<proteinExistence type="predicted"/>
<evidence type="ECO:0000313" key="1">
    <source>
        <dbReference type="EMBL" id="KKU03112.1"/>
    </source>
</evidence>
<evidence type="ECO:0000313" key="2">
    <source>
        <dbReference type="Proteomes" id="UP000034264"/>
    </source>
</evidence>
<accession>A0A0G1M4X2</accession>
<name>A0A0G1M4X2_9BACT</name>
<gene>
    <name evidence="1" type="ORF">UX05_C0004G0121</name>
</gene>
<evidence type="ECO:0008006" key="3">
    <source>
        <dbReference type="Google" id="ProtNLM"/>
    </source>
</evidence>
<reference evidence="1 2" key="1">
    <citation type="journal article" date="2015" name="Nature">
        <title>rRNA introns, odd ribosomes, and small enigmatic genomes across a large radiation of phyla.</title>
        <authorList>
            <person name="Brown C.T."/>
            <person name="Hug L.A."/>
            <person name="Thomas B.C."/>
            <person name="Sharon I."/>
            <person name="Castelle C.J."/>
            <person name="Singh A."/>
            <person name="Wilkins M.J."/>
            <person name="Williams K.H."/>
            <person name="Banfield J.F."/>
        </authorList>
    </citation>
    <scope>NUCLEOTIDE SEQUENCE [LARGE SCALE GENOMIC DNA]</scope>
</reference>
<dbReference type="EMBL" id="LCKS01000004">
    <property type="protein sequence ID" value="KKU03112.1"/>
    <property type="molecule type" value="Genomic_DNA"/>
</dbReference>
<comment type="caution">
    <text evidence="1">The sequence shown here is derived from an EMBL/GenBank/DDBJ whole genome shotgun (WGS) entry which is preliminary data.</text>
</comment>
<dbReference type="InterPro" id="IPR007813">
    <property type="entry name" value="PilN"/>
</dbReference>
<dbReference type="AlphaFoldDB" id="A0A0G1M4X2"/>
<dbReference type="Proteomes" id="UP000034264">
    <property type="component" value="Unassembled WGS sequence"/>
</dbReference>
<organism evidence="1 2">
    <name type="scientific">Candidatus Amesbacteria bacterium GW2011_GWC2_45_19</name>
    <dbReference type="NCBI Taxonomy" id="1618366"/>
    <lineage>
        <taxon>Bacteria</taxon>
        <taxon>Candidatus Amesiibacteriota</taxon>
    </lineage>
</organism>
<sequence length="176" mass="18792">MTAPGNINLLPKSGFEASFWGKFLKWGLSTGRYLVILTELVVIAAFLSRFKLDQDYADLGDKINGKKAVLTAMAETEKRFRLAQERLEAAGKIIGGQLEAANEIEEVTAKVPVGVVLTDLAVSNKVISVTGSADKTDEIGVFLSRLAGGGGWKSVRVTSLSADGQTGIKYSINISL</sequence>